<dbReference type="EMBL" id="JAIZAY010000012">
    <property type="protein sequence ID" value="KAJ8031875.1"/>
    <property type="molecule type" value="Genomic_DNA"/>
</dbReference>
<dbReference type="GO" id="GO:0005634">
    <property type="term" value="C:nucleus"/>
    <property type="evidence" value="ECO:0007669"/>
    <property type="project" value="TreeGrafter"/>
</dbReference>
<evidence type="ECO:0000313" key="4">
    <source>
        <dbReference type="Proteomes" id="UP001152320"/>
    </source>
</evidence>
<feature type="domain" description="DDE-1" evidence="2">
    <location>
        <begin position="215"/>
        <end position="343"/>
    </location>
</feature>
<keyword evidence="4" id="KW-1185">Reference proteome</keyword>
<dbReference type="CDD" id="cd15517">
    <property type="entry name" value="PHD_TCF19_like"/>
    <property type="match status" value="1"/>
</dbReference>
<dbReference type="GO" id="GO:0003677">
    <property type="term" value="F:DNA binding"/>
    <property type="evidence" value="ECO:0007669"/>
    <property type="project" value="TreeGrafter"/>
</dbReference>
<gene>
    <name evidence="3" type="ORF">HOLleu_25222</name>
</gene>
<dbReference type="PANTHER" id="PTHR19303">
    <property type="entry name" value="TRANSPOSON"/>
    <property type="match status" value="1"/>
</dbReference>
<feature type="region of interest" description="Disordered" evidence="1">
    <location>
        <begin position="475"/>
        <end position="538"/>
    </location>
</feature>
<dbReference type="InterPro" id="IPR004875">
    <property type="entry name" value="DDE_SF_endonuclease_dom"/>
</dbReference>
<feature type="compositionally biased region" description="Basic and acidic residues" evidence="1">
    <location>
        <begin position="475"/>
        <end position="486"/>
    </location>
</feature>
<protein>
    <submittedName>
        <fullName evidence="3">Tigger transposable element-derived protein 2</fullName>
    </submittedName>
</protein>
<dbReference type="PANTHER" id="PTHR19303:SF74">
    <property type="entry name" value="POGO TRANSPOSABLE ELEMENT WITH KRAB DOMAIN"/>
    <property type="match status" value="1"/>
</dbReference>
<feature type="compositionally biased region" description="Polar residues" evidence="1">
    <location>
        <begin position="488"/>
        <end position="499"/>
    </location>
</feature>
<feature type="region of interest" description="Disordered" evidence="1">
    <location>
        <begin position="431"/>
        <end position="454"/>
    </location>
</feature>
<comment type="caution">
    <text evidence="3">The sequence shown here is derived from an EMBL/GenBank/DDBJ whole genome shotgun (WGS) entry which is preliminary data.</text>
</comment>
<dbReference type="InterPro" id="IPR013083">
    <property type="entry name" value="Znf_RING/FYVE/PHD"/>
</dbReference>
<accession>A0A9Q1H477</accession>
<dbReference type="InterPro" id="IPR009057">
    <property type="entry name" value="Homeodomain-like_sf"/>
</dbReference>
<dbReference type="Gene3D" id="3.30.420.10">
    <property type="entry name" value="Ribonuclease H-like superfamily/Ribonuclease H"/>
    <property type="match status" value="1"/>
</dbReference>
<dbReference type="Gene3D" id="3.30.40.10">
    <property type="entry name" value="Zinc/RING finger domain, C3HC4 (zinc finger)"/>
    <property type="match status" value="1"/>
</dbReference>
<sequence length="602" mass="68607">MAKHYHFDKKIFKRYRSTYDEVNMKRAYVLVTADKMSIRKAAWQCGVPIQTLRDRLERGVNQARPLGGDPLLSRSEEEGLVKHIEYLAKCGYPLTRKDVINLATETAIFLKKRPQNAGNLSKRWFVRFMSRWPELRLAKAQKLSMKRAKATSDETVQSYFQELDRILTKYDIKNKPHLIYNVDETGFQTEHTPSKVVGPRGLKLNAITSERGPTTTLLACGNAVGTCLPPYFVFKGARYDARLMAGAVPGSKCSMSKSGWSNGNIFKHFLEEHFIPFLPQRKPDDHVLLLYDGHTSHISIPLIELAKEHKIILFVLPPHTSHVLQPLDVGLFKPLKTFFQNACGARMRERPGEVITRYDVCNLASKSFLKAFTPINFINSFRKTGIFPFNPQEIDQTMFEPAKNLARNHRQTEGEEESVEKGNMEKLNQFFSSRLPTPKEPKSHPKKRKVSYRPGGVAITEETIILKIRKVYEEKQRKNGGEKKAGSTELNAEHISSNPDADGDDAHIHPDNSLGEVSGEGRKRANVTQEESDSDDETDDVCCVCNKFSPDGLNKLNYLKIVDWAQCDLCNHWVHLEFCDRRNVNDIRSGPYRCIHCVSLEE</sequence>
<dbReference type="AlphaFoldDB" id="A0A9Q1H477"/>
<dbReference type="Pfam" id="PF03184">
    <property type="entry name" value="DDE_1"/>
    <property type="match status" value="1"/>
</dbReference>
<dbReference type="InterPro" id="IPR036397">
    <property type="entry name" value="RNaseH_sf"/>
</dbReference>
<evidence type="ECO:0000256" key="1">
    <source>
        <dbReference type="SAM" id="MobiDB-lite"/>
    </source>
</evidence>
<dbReference type="Gene3D" id="1.10.10.60">
    <property type="entry name" value="Homeodomain-like"/>
    <property type="match status" value="1"/>
</dbReference>
<dbReference type="InterPro" id="IPR011011">
    <property type="entry name" value="Znf_FYVE_PHD"/>
</dbReference>
<dbReference type="InterPro" id="IPR050863">
    <property type="entry name" value="CenT-Element_Derived"/>
</dbReference>
<evidence type="ECO:0000259" key="2">
    <source>
        <dbReference type="Pfam" id="PF03184"/>
    </source>
</evidence>
<dbReference type="OrthoDB" id="10043687at2759"/>
<proteinExistence type="predicted"/>
<organism evidence="3 4">
    <name type="scientific">Holothuria leucospilota</name>
    <name type="common">Black long sea cucumber</name>
    <name type="synonym">Mertensiothuria leucospilota</name>
    <dbReference type="NCBI Taxonomy" id="206669"/>
    <lineage>
        <taxon>Eukaryota</taxon>
        <taxon>Metazoa</taxon>
        <taxon>Echinodermata</taxon>
        <taxon>Eleutherozoa</taxon>
        <taxon>Echinozoa</taxon>
        <taxon>Holothuroidea</taxon>
        <taxon>Aspidochirotacea</taxon>
        <taxon>Aspidochirotida</taxon>
        <taxon>Holothuriidae</taxon>
        <taxon>Holothuria</taxon>
    </lineage>
</organism>
<dbReference type="SUPFAM" id="SSF57903">
    <property type="entry name" value="FYVE/PHD zinc finger"/>
    <property type="match status" value="1"/>
</dbReference>
<name>A0A9Q1H477_HOLLE</name>
<reference evidence="3" key="1">
    <citation type="submission" date="2021-10" db="EMBL/GenBank/DDBJ databases">
        <title>Tropical sea cucumber genome reveals ecological adaptation and Cuvierian tubules defense mechanism.</title>
        <authorList>
            <person name="Chen T."/>
        </authorList>
    </citation>
    <scope>NUCLEOTIDE SEQUENCE</scope>
    <source>
        <strain evidence="3">Nanhai2018</strain>
        <tissue evidence="3">Muscle</tissue>
    </source>
</reference>
<evidence type="ECO:0000313" key="3">
    <source>
        <dbReference type="EMBL" id="KAJ8031875.1"/>
    </source>
</evidence>
<dbReference type="Proteomes" id="UP001152320">
    <property type="component" value="Chromosome 12"/>
</dbReference>
<dbReference type="SUPFAM" id="SSF46689">
    <property type="entry name" value="Homeodomain-like"/>
    <property type="match status" value="1"/>
</dbReference>